<sequence length="93" mass="9979">MQALKFELAQSHTQVISQQDTEMSSPKQSSPSQEKMHKKGVHSLMNATKSTVSDTDTASPVQTVTGACISSKFNLSNPISFINSSSSDSDESI</sequence>
<accession>A0A1J6IAC7</accession>
<evidence type="ECO:0000313" key="2">
    <source>
        <dbReference type="EMBL" id="OIT01989.1"/>
    </source>
</evidence>
<evidence type="ECO:0000256" key="1">
    <source>
        <dbReference type="SAM" id="MobiDB-lite"/>
    </source>
</evidence>
<proteinExistence type="predicted"/>
<gene>
    <name evidence="2" type="ORF">A4A49_54702</name>
</gene>
<feature type="compositionally biased region" description="Polar residues" evidence="1">
    <location>
        <begin position="10"/>
        <end position="21"/>
    </location>
</feature>
<feature type="compositionally biased region" description="Low complexity" evidence="1">
    <location>
        <begin position="22"/>
        <end position="33"/>
    </location>
</feature>
<comment type="caution">
    <text evidence="2">The sequence shown here is derived from an EMBL/GenBank/DDBJ whole genome shotgun (WGS) entry which is preliminary data.</text>
</comment>
<organism evidence="2 3">
    <name type="scientific">Nicotiana attenuata</name>
    <name type="common">Coyote tobacco</name>
    <dbReference type="NCBI Taxonomy" id="49451"/>
    <lineage>
        <taxon>Eukaryota</taxon>
        <taxon>Viridiplantae</taxon>
        <taxon>Streptophyta</taxon>
        <taxon>Embryophyta</taxon>
        <taxon>Tracheophyta</taxon>
        <taxon>Spermatophyta</taxon>
        <taxon>Magnoliopsida</taxon>
        <taxon>eudicotyledons</taxon>
        <taxon>Gunneridae</taxon>
        <taxon>Pentapetalae</taxon>
        <taxon>asterids</taxon>
        <taxon>lamiids</taxon>
        <taxon>Solanales</taxon>
        <taxon>Solanaceae</taxon>
        <taxon>Nicotianoideae</taxon>
        <taxon>Nicotianeae</taxon>
        <taxon>Nicotiana</taxon>
    </lineage>
</organism>
<keyword evidence="3" id="KW-1185">Reference proteome</keyword>
<evidence type="ECO:0000313" key="3">
    <source>
        <dbReference type="Proteomes" id="UP000187609"/>
    </source>
</evidence>
<dbReference type="EMBL" id="MJEQ01037188">
    <property type="protein sequence ID" value="OIT01989.1"/>
    <property type="molecule type" value="Genomic_DNA"/>
</dbReference>
<name>A0A1J6IAC7_NICAT</name>
<protein>
    <submittedName>
        <fullName evidence="2">Uncharacterized protein</fullName>
    </submittedName>
</protein>
<dbReference type="Proteomes" id="UP000187609">
    <property type="component" value="Unassembled WGS sequence"/>
</dbReference>
<dbReference type="Gramene" id="OIT01989">
    <property type="protein sequence ID" value="OIT01989"/>
    <property type="gene ID" value="A4A49_54702"/>
</dbReference>
<dbReference type="AlphaFoldDB" id="A0A1J6IAC7"/>
<reference evidence="2" key="1">
    <citation type="submission" date="2016-11" db="EMBL/GenBank/DDBJ databases">
        <title>The genome of Nicotiana attenuata.</title>
        <authorList>
            <person name="Xu S."/>
            <person name="Brockmoeller T."/>
            <person name="Gaquerel E."/>
            <person name="Navarro A."/>
            <person name="Kuhl H."/>
            <person name="Gase K."/>
            <person name="Ling Z."/>
            <person name="Zhou W."/>
            <person name="Kreitzer C."/>
            <person name="Stanke M."/>
            <person name="Tang H."/>
            <person name="Lyons E."/>
            <person name="Pandey P."/>
            <person name="Pandey S.P."/>
            <person name="Timmermann B."/>
            <person name="Baldwin I.T."/>
        </authorList>
    </citation>
    <scope>NUCLEOTIDE SEQUENCE [LARGE SCALE GENOMIC DNA]</scope>
    <source>
        <strain evidence="2">UT</strain>
    </source>
</reference>
<feature type="region of interest" description="Disordered" evidence="1">
    <location>
        <begin position="9"/>
        <end position="41"/>
    </location>
</feature>